<keyword evidence="4" id="KW-1185">Reference proteome</keyword>
<dbReference type="InterPro" id="IPR029069">
    <property type="entry name" value="HotDog_dom_sf"/>
</dbReference>
<feature type="region of interest" description="Disordered" evidence="1">
    <location>
        <begin position="1"/>
        <end position="27"/>
    </location>
</feature>
<reference evidence="3" key="1">
    <citation type="submission" date="2021-02" db="EMBL/GenBank/DDBJ databases">
        <title>Draft genome sequence of Microbispora sp. RL4-1S isolated from rice leaves in Thailand.</title>
        <authorList>
            <person name="Muangham S."/>
            <person name="Duangmal K."/>
        </authorList>
    </citation>
    <scope>NUCLEOTIDE SEQUENCE</scope>
    <source>
        <strain evidence="3">RL4-1S</strain>
    </source>
</reference>
<comment type="caution">
    <text evidence="3">The sequence shown here is derived from an EMBL/GenBank/DDBJ whole genome shotgun (WGS) entry which is preliminary data.</text>
</comment>
<evidence type="ECO:0000259" key="2">
    <source>
        <dbReference type="Pfam" id="PF03061"/>
    </source>
</evidence>
<proteinExistence type="predicted"/>
<organism evidence="3 4">
    <name type="scientific">Microbispora oryzae</name>
    <dbReference type="NCBI Taxonomy" id="2806554"/>
    <lineage>
        <taxon>Bacteria</taxon>
        <taxon>Bacillati</taxon>
        <taxon>Actinomycetota</taxon>
        <taxon>Actinomycetes</taxon>
        <taxon>Streptosporangiales</taxon>
        <taxon>Streptosporangiaceae</taxon>
        <taxon>Microbispora</taxon>
    </lineage>
</organism>
<dbReference type="AlphaFoldDB" id="A0A941AIE1"/>
<gene>
    <name evidence="3" type="ORF">JOL79_08040</name>
</gene>
<evidence type="ECO:0000313" key="3">
    <source>
        <dbReference type="EMBL" id="MBP2703752.1"/>
    </source>
</evidence>
<feature type="domain" description="Thioesterase" evidence="2">
    <location>
        <begin position="72"/>
        <end position="148"/>
    </location>
</feature>
<dbReference type="Pfam" id="PF03061">
    <property type="entry name" value="4HBT"/>
    <property type="match status" value="1"/>
</dbReference>
<sequence>MIATPRLNGAGVRSGETGPPIDHPVTQPRLSLEEVRELLEEFLPGSGLWVREVSPRRVVVTAGPDGLETRPGGTLSGPAIFKALDLSAFLAVNAYAGRVVTGVLTHGSVNLLEAAEPGPLEVVIQVAKLGRRMAVTNGWVSDVDGRLIAVGTMQFALPSRQVRSLPAGPGAGPV</sequence>
<name>A0A941AIE1_9ACTN</name>
<dbReference type="CDD" id="cd03443">
    <property type="entry name" value="PaaI_thioesterase"/>
    <property type="match status" value="1"/>
</dbReference>
<dbReference type="EMBL" id="JAFCNB010000003">
    <property type="protein sequence ID" value="MBP2703752.1"/>
    <property type="molecule type" value="Genomic_DNA"/>
</dbReference>
<accession>A0A941AIE1</accession>
<dbReference type="InterPro" id="IPR006683">
    <property type="entry name" value="Thioestr_dom"/>
</dbReference>
<dbReference type="SUPFAM" id="SSF54637">
    <property type="entry name" value="Thioesterase/thiol ester dehydrase-isomerase"/>
    <property type="match status" value="1"/>
</dbReference>
<protein>
    <submittedName>
        <fullName evidence="3">PaaI family thioesterase</fullName>
    </submittedName>
</protein>
<dbReference type="RefSeq" id="WP_210155038.1">
    <property type="nucleotide sequence ID" value="NZ_JAFCNB010000003.1"/>
</dbReference>
<dbReference type="Gene3D" id="3.10.129.10">
    <property type="entry name" value="Hotdog Thioesterase"/>
    <property type="match status" value="1"/>
</dbReference>
<dbReference type="Proteomes" id="UP000674234">
    <property type="component" value="Unassembled WGS sequence"/>
</dbReference>
<evidence type="ECO:0000313" key="4">
    <source>
        <dbReference type="Proteomes" id="UP000674234"/>
    </source>
</evidence>
<evidence type="ECO:0000256" key="1">
    <source>
        <dbReference type="SAM" id="MobiDB-lite"/>
    </source>
</evidence>